<dbReference type="Pfam" id="PF09362">
    <property type="entry name" value="DUF1996"/>
    <property type="match status" value="1"/>
</dbReference>
<evidence type="ECO:0000313" key="3">
    <source>
        <dbReference type="Proteomes" id="UP000807306"/>
    </source>
</evidence>
<keyword evidence="3" id="KW-1185">Reference proteome</keyword>
<organism evidence="2 3">
    <name type="scientific">Crepidotus variabilis</name>
    <dbReference type="NCBI Taxonomy" id="179855"/>
    <lineage>
        <taxon>Eukaryota</taxon>
        <taxon>Fungi</taxon>
        <taxon>Dikarya</taxon>
        <taxon>Basidiomycota</taxon>
        <taxon>Agaricomycotina</taxon>
        <taxon>Agaricomycetes</taxon>
        <taxon>Agaricomycetidae</taxon>
        <taxon>Agaricales</taxon>
        <taxon>Agaricineae</taxon>
        <taxon>Crepidotaceae</taxon>
        <taxon>Crepidotus</taxon>
    </lineage>
</organism>
<dbReference type="PANTHER" id="PTHR43662">
    <property type="match status" value="1"/>
</dbReference>
<reference evidence="2" key="1">
    <citation type="submission" date="2020-11" db="EMBL/GenBank/DDBJ databases">
        <authorList>
            <consortium name="DOE Joint Genome Institute"/>
            <person name="Ahrendt S."/>
            <person name="Riley R."/>
            <person name="Andreopoulos W."/>
            <person name="Labutti K."/>
            <person name="Pangilinan J."/>
            <person name="Ruiz-Duenas F.J."/>
            <person name="Barrasa J.M."/>
            <person name="Sanchez-Garcia M."/>
            <person name="Camarero S."/>
            <person name="Miyauchi S."/>
            <person name="Serrano A."/>
            <person name="Linde D."/>
            <person name="Babiker R."/>
            <person name="Drula E."/>
            <person name="Ayuso-Fernandez I."/>
            <person name="Pacheco R."/>
            <person name="Padilla G."/>
            <person name="Ferreira P."/>
            <person name="Barriuso J."/>
            <person name="Kellner H."/>
            <person name="Castanera R."/>
            <person name="Alfaro M."/>
            <person name="Ramirez L."/>
            <person name="Pisabarro A.G."/>
            <person name="Kuo A."/>
            <person name="Tritt A."/>
            <person name="Lipzen A."/>
            <person name="He G."/>
            <person name="Yan M."/>
            <person name="Ng V."/>
            <person name="Cullen D."/>
            <person name="Martin F."/>
            <person name="Rosso M.-N."/>
            <person name="Henrissat B."/>
            <person name="Hibbett D."/>
            <person name="Martinez A.T."/>
            <person name="Grigoriev I.V."/>
        </authorList>
    </citation>
    <scope>NUCLEOTIDE SEQUENCE</scope>
    <source>
        <strain evidence="2">CBS 506.95</strain>
    </source>
</reference>
<evidence type="ECO:0000259" key="1">
    <source>
        <dbReference type="Pfam" id="PF09362"/>
    </source>
</evidence>
<dbReference type="AlphaFoldDB" id="A0A9P6E5C4"/>
<accession>A0A9P6E5C4</accession>
<proteinExistence type="predicted"/>
<evidence type="ECO:0000313" key="2">
    <source>
        <dbReference type="EMBL" id="KAF9522714.1"/>
    </source>
</evidence>
<name>A0A9P6E5C4_9AGAR</name>
<dbReference type="Proteomes" id="UP000807306">
    <property type="component" value="Unassembled WGS sequence"/>
</dbReference>
<dbReference type="OrthoDB" id="74764at2759"/>
<feature type="non-terminal residue" evidence="2">
    <location>
        <position position="1"/>
    </location>
</feature>
<feature type="domain" description="DUF1996" evidence="1">
    <location>
        <begin position="26"/>
        <end position="262"/>
    </location>
</feature>
<feature type="non-terminal residue" evidence="2">
    <location>
        <position position="335"/>
    </location>
</feature>
<comment type="caution">
    <text evidence="2">The sequence shown here is derived from an EMBL/GenBank/DDBJ whole genome shotgun (WGS) entry which is preliminary data.</text>
</comment>
<gene>
    <name evidence="2" type="ORF">CPB83DRAFT_726117</name>
</gene>
<dbReference type="InterPro" id="IPR018535">
    <property type="entry name" value="DUF1996"/>
</dbReference>
<dbReference type="PANTHER" id="PTHR43662:SF3">
    <property type="entry name" value="DOMAIN PROTEIN, PUTATIVE (AFU_ORTHOLOGUE AFUA_6G11970)-RELATED"/>
    <property type="match status" value="1"/>
</dbReference>
<protein>
    <recommendedName>
        <fullName evidence="1">DUF1996 domain-containing protein</fullName>
    </recommendedName>
</protein>
<sequence length="335" mass="36640">ALALFPAFSNAYWLMPAGVITEERLDPIVSPNAVSGHVHTVFGGSNFGSNVTTEKLQQSTCTSTAVNEDFSNYWAPKLYFQWKNGSFSDVSGNGVIYYFFSDTPGATKPFPDNFRMISGDPTKRSFDPNDAGQKAVLYNCIQSNGQPNSDSTDLPAKECSFSLRSQLFFPNCWDGKNLDSTNHKSHVAFPKIETTSMPPNSGQKCEDPNFPVVLPQVLLEIWWEVSPWYAHKTEAMNPDQPFVYAYGDPTGFGNHGDFYNGWKEGVLQKAVDGCNCNKDGDPSCCVQKGIFTTTDPATKHCTIPKSTDEQVKGMLPKLPGSNLVVGRGGTVSPAP</sequence>
<dbReference type="EMBL" id="MU157936">
    <property type="protein sequence ID" value="KAF9522714.1"/>
    <property type="molecule type" value="Genomic_DNA"/>
</dbReference>